<feature type="region of interest" description="Disordered" evidence="1">
    <location>
        <begin position="1"/>
        <end position="22"/>
    </location>
</feature>
<feature type="compositionally biased region" description="Polar residues" evidence="1">
    <location>
        <begin position="8"/>
        <end position="17"/>
    </location>
</feature>
<proteinExistence type="predicted"/>
<reference evidence="2 3" key="1">
    <citation type="journal article" date="2011" name="Science">
        <title>The Selaginella genome identifies genetic changes associated with the evolution of vascular plants.</title>
        <authorList>
            <person name="Banks J.A."/>
            <person name="Nishiyama T."/>
            <person name="Hasebe M."/>
            <person name="Bowman J.L."/>
            <person name="Gribskov M."/>
            <person name="dePamphilis C."/>
            <person name="Albert V.A."/>
            <person name="Aono N."/>
            <person name="Aoyama T."/>
            <person name="Ambrose B.A."/>
            <person name="Ashton N.W."/>
            <person name="Axtell M.J."/>
            <person name="Barker E."/>
            <person name="Barker M.S."/>
            <person name="Bennetzen J.L."/>
            <person name="Bonawitz N.D."/>
            <person name="Chapple C."/>
            <person name="Cheng C."/>
            <person name="Correa L.G."/>
            <person name="Dacre M."/>
            <person name="DeBarry J."/>
            <person name="Dreyer I."/>
            <person name="Elias M."/>
            <person name="Engstrom E.M."/>
            <person name="Estelle M."/>
            <person name="Feng L."/>
            <person name="Finet C."/>
            <person name="Floyd S.K."/>
            <person name="Frommer W.B."/>
            <person name="Fujita T."/>
            <person name="Gramzow L."/>
            <person name="Gutensohn M."/>
            <person name="Harholt J."/>
            <person name="Hattori M."/>
            <person name="Heyl A."/>
            <person name="Hirai T."/>
            <person name="Hiwatashi Y."/>
            <person name="Ishikawa M."/>
            <person name="Iwata M."/>
            <person name="Karol K.G."/>
            <person name="Koehler B."/>
            <person name="Kolukisaoglu U."/>
            <person name="Kubo M."/>
            <person name="Kurata T."/>
            <person name="Lalonde S."/>
            <person name="Li K."/>
            <person name="Li Y."/>
            <person name="Litt A."/>
            <person name="Lyons E."/>
            <person name="Manning G."/>
            <person name="Maruyama T."/>
            <person name="Michael T.P."/>
            <person name="Mikami K."/>
            <person name="Miyazaki S."/>
            <person name="Morinaga S."/>
            <person name="Murata T."/>
            <person name="Mueller-Roeber B."/>
            <person name="Nelson D.R."/>
            <person name="Obara M."/>
            <person name="Oguri Y."/>
            <person name="Olmstead R.G."/>
            <person name="Onodera N."/>
            <person name="Petersen B.L."/>
            <person name="Pils B."/>
            <person name="Prigge M."/>
            <person name="Rensing S.A."/>
            <person name="Riano-Pachon D.M."/>
            <person name="Roberts A.W."/>
            <person name="Sato Y."/>
            <person name="Scheller H.V."/>
            <person name="Schulz B."/>
            <person name="Schulz C."/>
            <person name="Shakirov E.V."/>
            <person name="Shibagaki N."/>
            <person name="Shinohara N."/>
            <person name="Shippen D.E."/>
            <person name="Soerensen I."/>
            <person name="Sotooka R."/>
            <person name="Sugimoto N."/>
            <person name="Sugita M."/>
            <person name="Sumikawa N."/>
            <person name="Tanurdzic M."/>
            <person name="Theissen G."/>
            <person name="Ulvskov P."/>
            <person name="Wakazuki S."/>
            <person name="Weng J.K."/>
            <person name="Willats W.W."/>
            <person name="Wipf D."/>
            <person name="Wolf P.G."/>
            <person name="Yang L."/>
            <person name="Zimmer A.D."/>
            <person name="Zhu Q."/>
            <person name="Mitros T."/>
            <person name="Hellsten U."/>
            <person name="Loque D."/>
            <person name="Otillar R."/>
            <person name="Salamov A."/>
            <person name="Schmutz J."/>
            <person name="Shapiro H."/>
            <person name="Lindquist E."/>
            <person name="Lucas S."/>
            <person name="Rokhsar D."/>
            <person name="Grigoriev I.V."/>
        </authorList>
    </citation>
    <scope>NUCLEOTIDE SEQUENCE [LARGE SCALE GENOMIC DNA]</scope>
</reference>
<keyword evidence="3" id="KW-1185">Reference proteome</keyword>
<protein>
    <submittedName>
        <fullName evidence="2">Uncharacterized protein</fullName>
    </submittedName>
</protein>
<evidence type="ECO:0000313" key="2">
    <source>
        <dbReference type="EMBL" id="EFJ26639.1"/>
    </source>
</evidence>
<dbReference type="Proteomes" id="UP000001514">
    <property type="component" value="Unassembled WGS sequence"/>
</dbReference>
<evidence type="ECO:0000313" key="3">
    <source>
        <dbReference type="Proteomes" id="UP000001514"/>
    </source>
</evidence>
<gene>
    <name evidence="2" type="ORF">SELMODRAFT_413008</name>
</gene>
<name>D8RN19_SELML</name>
<dbReference type="AlphaFoldDB" id="D8RN19"/>
<dbReference type="KEGG" id="smo:SELMODRAFT_413008"/>
<dbReference type="HOGENOM" id="CLU_1581200_0_0_1"/>
<sequence length="169" mass="19111">MARREQSHSGMGSQVPSASDLEKTATELEKIATELEKTLYFIPHGLSLDVTSKSQKNFEFKSTYRSRGQASIILSIQMVGRKLLCMGQWDGKHSNSKVGMTVDYYSSVPLLRMHVNAVRRKAIHGIKRKAPHRNAKYTKADFKRKLNEFASLAPLQLCEKDVNGIARWT</sequence>
<dbReference type="InParanoid" id="D8RN19"/>
<dbReference type="EMBL" id="GL377584">
    <property type="protein sequence ID" value="EFJ26639.1"/>
    <property type="molecule type" value="Genomic_DNA"/>
</dbReference>
<accession>D8RN19</accession>
<evidence type="ECO:0000256" key="1">
    <source>
        <dbReference type="SAM" id="MobiDB-lite"/>
    </source>
</evidence>
<organism evidence="3">
    <name type="scientific">Selaginella moellendorffii</name>
    <name type="common">Spikemoss</name>
    <dbReference type="NCBI Taxonomy" id="88036"/>
    <lineage>
        <taxon>Eukaryota</taxon>
        <taxon>Viridiplantae</taxon>
        <taxon>Streptophyta</taxon>
        <taxon>Embryophyta</taxon>
        <taxon>Tracheophyta</taxon>
        <taxon>Lycopodiopsida</taxon>
        <taxon>Selaginellales</taxon>
        <taxon>Selaginellaceae</taxon>
        <taxon>Selaginella</taxon>
    </lineage>
</organism>
<dbReference type="Gramene" id="EFJ26639">
    <property type="protein sequence ID" value="EFJ26639"/>
    <property type="gene ID" value="SELMODRAFT_413008"/>
</dbReference>